<dbReference type="AlphaFoldDB" id="A0A835RAA3"/>
<dbReference type="Proteomes" id="UP000639772">
    <property type="component" value="Unassembled WGS sequence"/>
</dbReference>
<gene>
    <name evidence="2" type="ORF">HPP92_010861</name>
</gene>
<evidence type="ECO:0000313" key="3">
    <source>
        <dbReference type="Proteomes" id="UP000639772"/>
    </source>
</evidence>
<comment type="caution">
    <text evidence="2">The sequence shown here is derived from an EMBL/GenBank/DDBJ whole genome shotgun (WGS) entry which is preliminary data.</text>
</comment>
<feature type="region of interest" description="Disordered" evidence="1">
    <location>
        <begin position="1"/>
        <end position="23"/>
    </location>
</feature>
<proteinExistence type="predicted"/>
<reference evidence="2 3" key="1">
    <citation type="journal article" date="2020" name="Nat. Food">
        <title>A phased Vanilla planifolia genome enables genetic improvement of flavour and production.</title>
        <authorList>
            <person name="Hasing T."/>
            <person name="Tang H."/>
            <person name="Brym M."/>
            <person name="Khazi F."/>
            <person name="Huang T."/>
            <person name="Chambers A.H."/>
        </authorList>
    </citation>
    <scope>NUCLEOTIDE SEQUENCE [LARGE SCALE GENOMIC DNA]</scope>
    <source>
        <tissue evidence="2">Leaf</tissue>
    </source>
</reference>
<evidence type="ECO:0000313" key="2">
    <source>
        <dbReference type="EMBL" id="KAG0482777.1"/>
    </source>
</evidence>
<protein>
    <submittedName>
        <fullName evidence="2">Uncharacterized protein</fullName>
    </submittedName>
</protein>
<dbReference type="EMBL" id="JADCNM010000005">
    <property type="protein sequence ID" value="KAG0482777.1"/>
    <property type="molecule type" value="Genomic_DNA"/>
</dbReference>
<organism evidence="2 3">
    <name type="scientific">Vanilla planifolia</name>
    <name type="common">Vanilla</name>
    <dbReference type="NCBI Taxonomy" id="51239"/>
    <lineage>
        <taxon>Eukaryota</taxon>
        <taxon>Viridiplantae</taxon>
        <taxon>Streptophyta</taxon>
        <taxon>Embryophyta</taxon>
        <taxon>Tracheophyta</taxon>
        <taxon>Spermatophyta</taxon>
        <taxon>Magnoliopsida</taxon>
        <taxon>Liliopsida</taxon>
        <taxon>Asparagales</taxon>
        <taxon>Orchidaceae</taxon>
        <taxon>Vanilloideae</taxon>
        <taxon>Vanilleae</taxon>
        <taxon>Vanilla</taxon>
    </lineage>
</organism>
<sequence length="137" mass="15019">MRGLRKGFPRIPNELMSASSTGSPVSRLIPLPVDMRKPKSLRDLNILQNNSKHPLPTGFGNHIPSLRKCSHRIGSNSTARHGKKLLRRSKAIIMARTSIISAATENILLPATMRGLPEQSLTTTPRPAMESPTADHN</sequence>
<name>A0A835RAA3_VANPL</name>
<feature type="region of interest" description="Disordered" evidence="1">
    <location>
        <begin position="117"/>
        <end position="137"/>
    </location>
</feature>
<accession>A0A835RAA3</accession>
<evidence type="ECO:0000256" key="1">
    <source>
        <dbReference type="SAM" id="MobiDB-lite"/>
    </source>
</evidence>